<comment type="caution">
    <text evidence="2">The sequence shown here is derived from an EMBL/GenBank/DDBJ whole genome shotgun (WGS) entry which is preliminary data.</text>
</comment>
<evidence type="ECO:0000313" key="2">
    <source>
        <dbReference type="EMBL" id="KAK1603504.1"/>
    </source>
</evidence>
<feature type="compositionally biased region" description="Basic and acidic residues" evidence="1">
    <location>
        <begin position="81"/>
        <end position="95"/>
    </location>
</feature>
<feature type="region of interest" description="Disordered" evidence="1">
    <location>
        <begin position="69"/>
        <end position="95"/>
    </location>
</feature>
<organism evidence="2 3">
    <name type="scientific">Lolium multiflorum</name>
    <name type="common">Italian ryegrass</name>
    <name type="synonym">Lolium perenne subsp. multiflorum</name>
    <dbReference type="NCBI Taxonomy" id="4521"/>
    <lineage>
        <taxon>Eukaryota</taxon>
        <taxon>Viridiplantae</taxon>
        <taxon>Streptophyta</taxon>
        <taxon>Embryophyta</taxon>
        <taxon>Tracheophyta</taxon>
        <taxon>Spermatophyta</taxon>
        <taxon>Magnoliopsida</taxon>
        <taxon>Liliopsida</taxon>
        <taxon>Poales</taxon>
        <taxon>Poaceae</taxon>
        <taxon>BOP clade</taxon>
        <taxon>Pooideae</taxon>
        <taxon>Poodae</taxon>
        <taxon>Poeae</taxon>
        <taxon>Poeae Chloroplast Group 2 (Poeae type)</taxon>
        <taxon>Loliodinae</taxon>
        <taxon>Loliinae</taxon>
        <taxon>Lolium</taxon>
    </lineage>
</organism>
<sequence>MALTDIDLPDIGLPCTLTPLACILVTGIAVSDIAMSDIMIADITATGNLFPDQHRLKELLDRFSSIQDEKDQLSAPLGQLKEGDQKKNSELEKERAEVARLKEELEGLKIQHGKELSLATESAKKEVAALKEEHARELAEGKNNWRTEVKTKDQVIEAIKHLRDLMEE</sequence>
<gene>
    <name evidence="2" type="ORF">QYE76_037151</name>
</gene>
<dbReference type="Proteomes" id="UP001231189">
    <property type="component" value="Unassembled WGS sequence"/>
</dbReference>
<protein>
    <submittedName>
        <fullName evidence="2">Uncharacterized protein</fullName>
    </submittedName>
</protein>
<dbReference type="EMBL" id="JAUUTY010000030">
    <property type="protein sequence ID" value="KAK1603504.1"/>
    <property type="molecule type" value="Genomic_DNA"/>
</dbReference>
<dbReference type="AlphaFoldDB" id="A0AAD8QK96"/>
<keyword evidence="3" id="KW-1185">Reference proteome</keyword>
<proteinExistence type="predicted"/>
<evidence type="ECO:0000256" key="1">
    <source>
        <dbReference type="SAM" id="MobiDB-lite"/>
    </source>
</evidence>
<reference evidence="2" key="1">
    <citation type="submission" date="2023-07" db="EMBL/GenBank/DDBJ databases">
        <title>A chromosome-level genome assembly of Lolium multiflorum.</title>
        <authorList>
            <person name="Chen Y."/>
            <person name="Copetti D."/>
            <person name="Kolliker R."/>
            <person name="Studer B."/>
        </authorList>
    </citation>
    <scope>NUCLEOTIDE SEQUENCE</scope>
    <source>
        <strain evidence="2">02402/16</strain>
        <tissue evidence="2">Leaf</tissue>
    </source>
</reference>
<name>A0AAD8QK96_LOLMU</name>
<evidence type="ECO:0000313" key="3">
    <source>
        <dbReference type="Proteomes" id="UP001231189"/>
    </source>
</evidence>
<accession>A0AAD8QK96</accession>